<keyword evidence="2" id="KW-1185">Reference proteome</keyword>
<comment type="caution">
    <text evidence="1">The sequence shown here is derived from an EMBL/GenBank/DDBJ whole genome shotgun (WGS) entry which is preliminary data.</text>
</comment>
<name>A0AAD4ZKJ5_PRUDU</name>
<dbReference type="AlphaFoldDB" id="A0AAD4ZKJ5"/>
<evidence type="ECO:0000313" key="2">
    <source>
        <dbReference type="Proteomes" id="UP001054821"/>
    </source>
</evidence>
<dbReference type="Proteomes" id="UP001054821">
    <property type="component" value="Chromosome 1"/>
</dbReference>
<evidence type="ECO:0000313" key="1">
    <source>
        <dbReference type="EMBL" id="KAI5349224.1"/>
    </source>
</evidence>
<dbReference type="PANTHER" id="PTHR48475">
    <property type="entry name" value="RIBONUCLEASE H"/>
    <property type="match status" value="1"/>
</dbReference>
<reference evidence="1 2" key="1">
    <citation type="journal article" date="2022" name="G3 (Bethesda)">
        <title>Whole-genome sequence and methylome profiling of the almond [Prunus dulcis (Mill.) D.A. Webb] cultivar 'Nonpareil'.</title>
        <authorList>
            <person name="D'Amico-Willman K.M."/>
            <person name="Ouma W.Z."/>
            <person name="Meulia T."/>
            <person name="Sideli G.M."/>
            <person name="Gradziel T.M."/>
            <person name="Fresnedo-Ramirez J."/>
        </authorList>
    </citation>
    <scope>NUCLEOTIDE SEQUENCE [LARGE SCALE GENOMIC DNA]</scope>
    <source>
        <strain evidence="1">Clone GOH B32 T37-40</strain>
    </source>
</reference>
<protein>
    <submittedName>
        <fullName evidence="1">Uncharacterized protein</fullName>
    </submittedName>
</protein>
<dbReference type="EMBL" id="JAJFAZ020000001">
    <property type="protein sequence ID" value="KAI5349224.1"/>
    <property type="molecule type" value="Genomic_DNA"/>
</dbReference>
<dbReference type="PANTHER" id="PTHR48475:SF2">
    <property type="entry name" value="RIBONUCLEASE H"/>
    <property type="match status" value="1"/>
</dbReference>
<proteinExistence type="predicted"/>
<accession>A0AAD4ZKJ5</accession>
<organism evidence="1 2">
    <name type="scientific">Prunus dulcis</name>
    <name type="common">Almond</name>
    <name type="synonym">Amygdalus dulcis</name>
    <dbReference type="NCBI Taxonomy" id="3755"/>
    <lineage>
        <taxon>Eukaryota</taxon>
        <taxon>Viridiplantae</taxon>
        <taxon>Streptophyta</taxon>
        <taxon>Embryophyta</taxon>
        <taxon>Tracheophyta</taxon>
        <taxon>Spermatophyta</taxon>
        <taxon>Magnoliopsida</taxon>
        <taxon>eudicotyledons</taxon>
        <taxon>Gunneridae</taxon>
        <taxon>Pentapetalae</taxon>
        <taxon>rosids</taxon>
        <taxon>fabids</taxon>
        <taxon>Rosales</taxon>
        <taxon>Rosaceae</taxon>
        <taxon>Amygdaloideae</taxon>
        <taxon>Amygdaleae</taxon>
        <taxon>Prunus</taxon>
    </lineage>
</organism>
<gene>
    <name evidence="1" type="ORF">L3X38_002111</name>
</gene>
<sequence length="103" mass="11856">MTDFPLRSILYSPDASQRLMKWAIELSQYDLLYRPKTAIKAQALADFVAEFTPSAEEEKLVSKKKESPRADKLLPGAQTQWSLFQELCPRHTLTGDKPYLHCR</sequence>